<evidence type="ECO:0000259" key="1">
    <source>
        <dbReference type="Pfam" id="PF00078"/>
    </source>
</evidence>
<feature type="domain" description="Reverse transcriptase" evidence="1">
    <location>
        <begin position="17"/>
        <end position="110"/>
    </location>
</feature>
<proteinExistence type="predicted"/>
<dbReference type="OrthoDB" id="1689949at2759"/>
<gene>
    <name evidence="2" type="ORF">EPI10_028077</name>
</gene>
<dbReference type="Pfam" id="PF00078">
    <property type="entry name" value="RVT_1"/>
    <property type="match status" value="1"/>
</dbReference>
<sequence length="110" mass="12812">MAVVKNEKNELIPTWTDHFLLPFIDQMLDRLVGKEYYCFLGGYSGYHQIPIHPDDQEKTTFICLFGTSGFRRMPFGLCNTLSTFMRCMIAIFADMLEEGLDIFMDDFSIF</sequence>
<dbReference type="InterPro" id="IPR000477">
    <property type="entry name" value="RT_dom"/>
</dbReference>
<dbReference type="AlphaFoldDB" id="A0A5B6UVT8"/>
<organism evidence="2 3">
    <name type="scientific">Gossypium australe</name>
    <dbReference type="NCBI Taxonomy" id="47621"/>
    <lineage>
        <taxon>Eukaryota</taxon>
        <taxon>Viridiplantae</taxon>
        <taxon>Streptophyta</taxon>
        <taxon>Embryophyta</taxon>
        <taxon>Tracheophyta</taxon>
        <taxon>Spermatophyta</taxon>
        <taxon>Magnoliopsida</taxon>
        <taxon>eudicotyledons</taxon>
        <taxon>Gunneridae</taxon>
        <taxon>Pentapetalae</taxon>
        <taxon>rosids</taxon>
        <taxon>malvids</taxon>
        <taxon>Malvales</taxon>
        <taxon>Malvaceae</taxon>
        <taxon>Malvoideae</taxon>
        <taxon>Gossypium</taxon>
    </lineage>
</organism>
<dbReference type="InterPro" id="IPR043502">
    <property type="entry name" value="DNA/RNA_pol_sf"/>
</dbReference>
<name>A0A5B6UVT8_9ROSI</name>
<dbReference type="EMBL" id="SMMG02000009">
    <property type="protein sequence ID" value="KAA3461513.1"/>
    <property type="molecule type" value="Genomic_DNA"/>
</dbReference>
<dbReference type="PANTHER" id="PTHR24559">
    <property type="entry name" value="TRANSPOSON TY3-I GAG-POL POLYPROTEIN"/>
    <property type="match status" value="1"/>
</dbReference>
<dbReference type="Gene3D" id="3.30.70.270">
    <property type="match status" value="1"/>
</dbReference>
<protein>
    <submittedName>
        <fullName evidence="2">Retrotransposon gag protein</fullName>
    </submittedName>
</protein>
<dbReference type="Proteomes" id="UP000325315">
    <property type="component" value="Unassembled WGS sequence"/>
</dbReference>
<dbReference type="InterPro" id="IPR053134">
    <property type="entry name" value="RNA-dir_DNA_polymerase"/>
</dbReference>
<comment type="caution">
    <text evidence="2">The sequence shown here is derived from an EMBL/GenBank/DDBJ whole genome shotgun (WGS) entry which is preliminary data.</text>
</comment>
<dbReference type="CDD" id="cd01647">
    <property type="entry name" value="RT_LTR"/>
    <property type="match status" value="1"/>
</dbReference>
<dbReference type="InterPro" id="IPR043128">
    <property type="entry name" value="Rev_trsase/Diguanyl_cyclase"/>
</dbReference>
<keyword evidence="3" id="KW-1185">Reference proteome</keyword>
<dbReference type="SUPFAM" id="SSF56672">
    <property type="entry name" value="DNA/RNA polymerases"/>
    <property type="match status" value="1"/>
</dbReference>
<evidence type="ECO:0000313" key="3">
    <source>
        <dbReference type="Proteomes" id="UP000325315"/>
    </source>
</evidence>
<accession>A0A5B6UVT8</accession>
<reference evidence="3" key="1">
    <citation type="journal article" date="2019" name="Plant Biotechnol. J.">
        <title>Genome sequencing of the Australian wild diploid species Gossypium australe highlights disease resistance and delayed gland morphogenesis.</title>
        <authorList>
            <person name="Cai Y."/>
            <person name="Cai X."/>
            <person name="Wang Q."/>
            <person name="Wang P."/>
            <person name="Zhang Y."/>
            <person name="Cai C."/>
            <person name="Xu Y."/>
            <person name="Wang K."/>
            <person name="Zhou Z."/>
            <person name="Wang C."/>
            <person name="Geng S."/>
            <person name="Li B."/>
            <person name="Dong Q."/>
            <person name="Hou Y."/>
            <person name="Wang H."/>
            <person name="Ai P."/>
            <person name="Liu Z."/>
            <person name="Yi F."/>
            <person name="Sun M."/>
            <person name="An G."/>
            <person name="Cheng J."/>
            <person name="Zhang Y."/>
            <person name="Shi Q."/>
            <person name="Xie Y."/>
            <person name="Shi X."/>
            <person name="Chang Y."/>
            <person name="Huang F."/>
            <person name="Chen Y."/>
            <person name="Hong S."/>
            <person name="Mi L."/>
            <person name="Sun Q."/>
            <person name="Zhang L."/>
            <person name="Zhou B."/>
            <person name="Peng R."/>
            <person name="Zhang X."/>
            <person name="Liu F."/>
        </authorList>
    </citation>
    <scope>NUCLEOTIDE SEQUENCE [LARGE SCALE GENOMIC DNA]</scope>
    <source>
        <strain evidence="3">cv. PA1801</strain>
    </source>
</reference>
<dbReference type="Gene3D" id="3.10.10.10">
    <property type="entry name" value="HIV Type 1 Reverse Transcriptase, subunit A, domain 1"/>
    <property type="match status" value="1"/>
</dbReference>
<evidence type="ECO:0000313" key="2">
    <source>
        <dbReference type="EMBL" id="KAA3461513.1"/>
    </source>
</evidence>
<dbReference type="PANTHER" id="PTHR24559:SF432">
    <property type="entry name" value="RNA-DIRECTED DNA POLYMERASE HOMOLOG"/>
    <property type="match status" value="1"/>
</dbReference>